<dbReference type="EMBL" id="UOFS01000030">
    <property type="protein sequence ID" value="VAW96883.1"/>
    <property type="molecule type" value="Genomic_DNA"/>
</dbReference>
<dbReference type="Pfam" id="PF11141">
    <property type="entry name" value="DUF2914"/>
    <property type="match status" value="1"/>
</dbReference>
<gene>
    <name evidence="2" type="ORF">MNBD_GAMMA22-1240</name>
</gene>
<organism evidence="2">
    <name type="scientific">hydrothermal vent metagenome</name>
    <dbReference type="NCBI Taxonomy" id="652676"/>
    <lineage>
        <taxon>unclassified sequences</taxon>
        <taxon>metagenomes</taxon>
        <taxon>ecological metagenomes</taxon>
    </lineage>
</organism>
<evidence type="ECO:0000259" key="1">
    <source>
        <dbReference type="Pfam" id="PF11141"/>
    </source>
</evidence>
<reference evidence="2" key="1">
    <citation type="submission" date="2018-06" db="EMBL/GenBank/DDBJ databases">
        <authorList>
            <person name="Zhirakovskaya E."/>
        </authorList>
    </citation>
    <scope>NUCLEOTIDE SEQUENCE</scope>
</reference>
<sequence>MDNMIKKYIIPSLVILPLFWSSFACYAAKTSKGKITRAFFSTAIVDKEPINRLLVGSELDKIYFFTDIRNMKGKTVYHRWEYEDKVISKNKFKIKNTRWRVSSSYKIKPDMVGKWTVVVTDERGWPLKAVIFHYVKRQSQTDYPDVILPPK</sequence>
<dbReference type="AlphaFoldDB" id="A0A3B1AA32"/>
<dbReference type="PROSITE" id="PS51257">
    <property type="entry name" value="PROKAR_LIPOPROTEIN"/>
    <property type="match status" value="1"/>
</dbReference>
<dbReference type="InterPro" id="IPR022606">
    <property type="entry name" value="DUF2914"/>
</dbReference>
<name>A0A3B1AA32_9ZZZZ</name>
<proteinExistence type="predicted"/>
<accession>A0A3B1AA32</accession>
<protein>
    <recommendedName>
        <fullName evidence="1">DUF2914 domain-containing protein</fullName>
    </recommendedName>
</protein>
<feature type="domain" description="DUF2914" evidence="1">
    <location>
        <begin position="74"/>
        <end position="133"/>
    </location>
</feature>
<evidence type="ECO:0000313" key="2">
    <source>
        <dbReference type="EMBL" id="VAW96883.1"/>
    </source>
</evidence>